<dbReference type="EMBL" id="ACLR01000123">
    <property type="protein sequence ID" value="EEK16970.1"/>
    <property type="molecule type" value="Genomic_DNA"/>
</dbReference>
<name>C2MBN1_9PORP</name>
<dbReference type="NCBIfam" id="NF045581">
    <property type="entry name" value="PG0541_fam"/>
    <property type="match status" value="1"/>
</dbReference>
<gene>
    <name evidence="1" type="ORF">PORUE0001_0718</name>
</gene>
<organism evidence="1 2">
    <name type="scientific">Porphyromonas uenonis 60-3</name>
    <dbReference type="NCBI Taxonomy" id="596327"/>
    <lineage>
        <taxon>Bacteria</taxon>
        <taxon>Pseudomonadati</taxon>
        <taxon>Bacteroidota</taxon>
        <taxon>Bacteroidia</taxon>
        <taxon>Bacteroidales</taxon>
        <taxon>Porphyromonadaceae</taxon>
        <taxon>Porphyromonas</taxon>
    </lineage>
</organism>
<dbReference type="AlphaFoldDB" id="C2MBN1"/>
<evidence type="ECO:0000313" key="1">
    <source>
        <dbReference type="EMBL" id="EEK16970.1"/>
    </source>
</evidence>
<proteinExistence type="predicted"/>
<dbReference type="STRING" id="596327.PORUE0001_0718"/>
<keyword evidence="2" id="KW-1185">Reference proteome</keyword>
<accession>C2MBN1</accession>
<comment type="caution">
    <text evidence="1">The sequence shown here is derived from an EMBL/GenBank/DDBJ whole genome shotgun (WGS) entry which is preliminary data.</text>
</comment>
<dbReference type="Proteomes" id="UP000003303">
    <property type="component" value="Unassembled WGS sequence"/>
</dbReference>
<sequence length="105" mass="11747">MLEQMESLLRELEISVYQVIPKALAESNFDIPHKDTAVWPGFNACLLVQEADTSKGDALLERIREMNAQAYNNSELVAAYLWSVDTYVAPESIMSVQERDPLSGA</sequence>
<protein>
    <submittedName>
        <fullName evidence="1">Uncharacterized protein</fullName>
    </submittedName>
</protein>
<reference evidence="1 2" key="1">
    <citation type="submission" date="2009-04" db="EMBL/GenBank/DDBJ databases">
        <authorList>
            <person name="Sebastian Y."/>
            <person name="Madupu R."/>
            <person name="Durkin A.S."/>
            <person name="Torralba M."/>
            <person name="Methe B."/>
            <person name="Sutton G.G."/>
            <person name="Strausberg R.L."/>
            <person name="Nelson K.E."/>
        </authorList>
    </citation>
    <scope>NUCLEOTIDE SEQUENCE [LARGE SCALE GENOMIC DNA]</scope>
    <source>
        <strain evidence="1 2">60-3</strain>
    </source>
</reference>
<evidence type="ECO:0000313" key="2">
    <source>
        <dbReference type="Proteomes" id="UP000003303"/>
    </source>
</evidence>